<name>A0ACC2S378_9FUNG</name>
<sequence length="99" mass="10963">MAAAKQIVEKLIVENTLMIFSKSTCPYCTSAKDLAKKLNVQFMALEINKEANGSDIQAYLKEKTKQSTVPNIFIKGKHVGGFDDFEQAHKDGTVQKLLA</sequence>
<keyword evidence="2" id="KW-1185">Reference proteome</keyword>
<gene>
    <name evidence="1" type="primary">TTR1_4</name>
    <name evidence="1" type="ORF">DSO57_1029582</name>
</gene>
<accession>A0ACC2S378</accession>
<organism evidence="1 2">
    <name type="scientific">Entomophthora muscae</name>
    <dbReference type="NCBI Taxonomy" id="34485"/>
    <lineage>
        <taxon>Eukaryota</taxon>
        <taxon>Fungi</taxon>
        <taxon>Fungi incertae sedis</taxon>
        <taxon>Zoopagomycota</taxon>
        <taxon>Entomophthoromycotina</taxon>
        <taxon>Entomophthoromycetes</taxon>
        <taxon>Entomophthorales</taxon>
        <taxon>Entomophthoraceae</taxon>
        <taxon>Entomophthora</taxon>
    </lineage>
</organism>
<protein>
    <submittedName>
        <fullName evidence="1">Glutaredoxin</fullName>
    </submittedName>
</protein>
<evidence type="ECO:0000313" key="1">
    <source>
        <dbReference type="EMBL" id="KAJ9056779.1"/>
    </source>
</evidence>
<dbReference type="EMBL" id="QTSX02005876">
    <property type="protein sequence ID" value="KAJ9056779.1"/>
    <property type="molecule type" value="Genomic_DNA"/>
</dbReference>
<comment type="caution">
    <text evidence="1">The sequence shown here is derived from an EMBL/GenBank/DDBJ whole genome shotgun (WGS) entry which is preliminary data.</text>
</comment>
<evidence type="ECO:0000313" key="2">
    <source>
        <dbReference type="Proteomes" id="UP001165960"/>
    </source>
</evidence>
<reference evidence="1" key="1">
    <citation type="submission" date="2022-04" db="EMBL/GenBank/DDBJ databases">
        <title>Genome of the entomopathogenic fungus Entomophthora muscae.</title>
        <authorList>
            <person name="Elya C."/>
            <person name="Lovett B.R."/>
            <person name="Lee E."/>
            <person name="Macias A.M."/>
            <person name="Hajek A.E."/>
            <person name="De Bivort B.L."/>
            <person name="Kasson M.T."/>
            <person name="De Fine Licht H.H."/>
            <person name="Stajich J.E."/>
        </authorList>
    </citation>
    <scope>NUCLEOTIDE SEQUENCE</scope>
    <source>
        <strain evidence="1">Berkeley</strain>
    </source>
</reference>
<proteinExistence type="predicted"/>
<dbReference type="Proteomes" id="UP001165960">
    <property type="component" value="Unassembled WGS sequence"/>
</dbReference>